<protein>
    <submittedName>
        <fullName evidence="2">Possible exported protein</fullName>
    </submittedName>
</protein>
<evidence type="ECO:0000313" key="2">
    <source>
        <dbReference type="EMBL" id="SUI39618.1"/>
    </source>
</evidence>
<reference evidence="2 3" key="1">
    <citation type="submission" date="2018-06" db="EMBL/GenBank/DDBJ databases">
        <authorList>
            <consortium name="Pathogen Informatics"/>
            <person name="Doyle S."/>
        </authorList>
    </citation>
    <scope>NUCLEOTIDE SEQUENCE [LARGE SCALE GENOMIC DNA]</scope>
    <source>
        <strain evidence="2 3">NCTC5798</strain>
    </source>
</reference>
<name>A0A379Y1U9_SALET</name>
<evidence type="ECO:0000256" key="1">
    <source>
        <dbReference type="SAM" id="Coils"/>
    </source>
</evidence>
<keyword evidence="1" id="KW-0175">Coiled coil</keyword>
<accession>A0A379Y1U9</accession>
<organism evidence="2 3">
    <name type="scientific">Salmonella enterica I</name>
    <dbReference type="NCBI Taxonomy" id="59201"/>
    <lineage>
        <taxon>Bacteria</taxon>
        <taxon>Pseudomonadati</taxon>
        <taxon>Pseudomonadota</taxon>
        <taxon>Gammaproteobacteria</taxon>
        <taxon>Enterobacterales</taxon>
        <taxon>Enterobacteriaceae</taxon>
        <taxon>Salmonella</taxon>
    </lineage>
</organism>
<feature type="coiled-coil region" evidence="1">
    <location>
        <begin position="40"/>
        <end position="118"/>
    </location>
</feature>
<dbReference type="EMBL" id="UGXK01000002">
    <property type="protein sequence ID" value="SUI39618.1"/>
    <property type="molecule type" value="Genomic_DNA"/>
</dbReference>
<gene>
    <name evidence="2" type="primary">STY4582</name>
    <name evidence="2" type="ORF">NCTC5798_06059</name>
</gene>
<sequence length="120" mass="14417">MISREITWRCIMSIVKKVLIILSLLQLAFFATAVSFDSDRDDLKGQFSEKKDKLRKKEETTSEKINSHILKRQKINQNILRLELEINLLRTRQNNMKAQDYQEKMSQLYEKLRRLKNQPY</sequence>
<dbReference type="AlphaFoldDB" id="A0A379Y1U9"/>
<proteinExistence type="predicted"/>
<dbReference type="Proteomes" id="UP000255534">
    <property type="component" value="Unassembled WGS sequence"/>
</dbReference>
<evidence type="ECO:0000313" key="3">
    <source>
        <dbReference type="Proteomes" id="UP000255534"/>
    </source>
</evidence>